<name>A0A3A4K0U7_9NOCA</name>
<comment type="caution">
    <text evidence="2">The sequence shown here is derived from an EMBL/GenBank/DDBJ whole genome shotgun (WGS) entry which is preliminary data.</text>
</comment>
<keyword evidence="3" id="KW-1185">Reference proteome</keyword>
<keyword evidence="1" id="KW-0472">Membrane</keyword>
<gene>
    <name evidence="2" type="ORF">D5S18_27485</name>
</gene>
<sequence>MDGIPDSISDSEQARIGIGAKTELRPLAVPAIALGIALTLAALISLPWLPHWAAEGGPLLVYAALVLHLAIAAGLIRWGLDILLTERRNR</sequence>
<accession>A0A3A4K0U7</accession>
<dbReference type="AlphaFoldDB" id="A0A3A4K0U7"/>
<evidence type="ECO:0000313" key="2">
    <source>
        <dbReference type="EMBL" id="RJO70923.1"/>
    </source>
</evidence>
<dbReference type="EMBL" id="QZFU01000036">
    <property type="protein sequence ID" value="RJO70923.1"/>
    <property type="molecule type" value="Genomic_DNA"/>
</dbReference>
<dbReference type="RefSeq" id="WP_120043980.1">
    <property type="nucleotide sequence ID" value="NZ_QZFU01000036.1"/>
</dbReference>
<dbReference type="Proteomes" id="UP000266677">
    <property type="component" value="Unassembled WGS sequence"/>
</dbReference>
<evidence type="ECO:0000313" key="3">
    <source>
        <dbReference type="Proteomes" id="UP000266677"/>
    </source>
</evidence>
<organism evidence="2 3">
    <name type="scientific">Nocardia panacis</name>
    <dbReference type="NCBI Taxonomy" id="2340916"/>
    <lineage>
        <taxon>Bacteria</taxon>
        <taxon>Bacillati</taxon>
        <taxon>Actinomycetota</taxon>
        <taxon>Actinomycetes</taxon>
        <taxon>Mycobacteriales</taxon>
        <taxon>Nocardiaceae</taxon>
        <taxon>Nocardia</taxon>
    </lineage>
</organism>
<keyword evidence="1" id="KW-1133">Transmembrane helix</keyword>
<proteinExistence type="predicted"/>
<feature type="transmembrane region" description="Helical" evidence="1">
    <location>
        <begin position="60"/>
        <end position="80"/>
    </location>
</feature>
<keyword evidence="1" id="KW-0812">Transmembrane</keyword>
<protein>
    <submittedName>
        <fullName evidence="2">Uncharacterized protein</fullName>
    </submittedName>
</protein>
<reference evidence="2 3" key="1">
    <citation type="submission" date="2018-09" db="EMBL/GenBank/DDBJ databases">
        <title>YIM PH21274 draft genome.</title>
        <authorList>
            <person name="Miao C."/>
        </authorList>
    </citation>
    <scope>NUCLEOTIDE SEQUENCE [LARGE SCALE GENOMIC DNA]</scope>
    <source>
        <strain evidence="2 3">YIM PH 21724</strain>
    </source>
</reference>
<feature type="transmembrane region" description="Helical" evidence="1">
    <location>
        <begin position="27"/>
        <end position="48"/>
    </location>
</feature>
<evidence type="ECO:0000256" key="1">
    <source>
        <dbReference type="SAM" id="Phobius"/>
    </source>
</evidence>